<dbReference type="PANTHER" id="PTHR23527">
    <property type="entry name" value="BLL3282 PROTEIN"/>
    <property type="match status" value="1"/>
</dbReference>
<dbReference type="eggNOG" id="COG2271">
    <property type="taxonomic scope" value="Bacteria"/>
</dbReference>
<evidence type="ECO:0000256" key="4">
    <source>
        <dbReference type="ARBA" id="ARBA00022989"/>
    </source>
</evidence>
<feature type="transmembrane region" description="Helical" evidence="7">
    <location>
        <begin position="45"/>
        <end position="62"/>
    </location>
</feature>
<evidence type="ECO:0000313" key="10">
    <source>
        <dbReference type="Proteomes" id="UP000001683"/>
    </source>
</evidence>
<keyword evidence="3 7" id="KW-0812">Transmembrane</keyword>
<evidence type="ECO:0000256" key="2">
    <source>
        <dbReference type="ARBA" id="ARBA00022448"/>
    </source>
</evidence>
<dbReference type="SUPFAM" id="SSF103473">
    <property type="entry name" value="MFS general substrate transporter"/>
    <property type="match status" value="1"/>
</dbReference>
<evidence type="ECO:0000256" key="5">
    <source>
        <dbReference type="ARBA" id="ARBA00023136"/>
    </source>
</evidence>
<dbReference type="PANTHER" id="PTHR23527:SF1">
    <property type="entry name" value="BLL3282 PROTEIN"/>
    <property type="match status" value="1"/>
</dbReference>
<feature type="compositionally biased region" description="Low complexity" evidence="6">
    <location>
        <begin position="202"/>
        <end position="224"/>
    </location>
</feature>
<dbReference type="OrthoDB" id="9794076at2"/>
<dbReference type="Gene3D" id="1.20.1250.20">
    <property type="entry name" value="MFS general substrate transporter like domains"/>
    <property type="match status" value="2"/>
</dbReference>
<dbReference type="RefSeq" id="WP_012447315.1">
    <property type="nucleotide sequence ID" value="NC_010718.1"/>
</dbReference>
<feature type="transmembrane region" description="Helical" evidence="7">
    <location>
        <begin position="272"/>
        <end position="292"/>
    </location>
</feature>
<feature type="transmembrane region" description="Helical" evidence="7">
    <location>
        <begin position="242"/>
        <end position="266"/>
    </location>
</feature>
<feature type="transmembrane region" description="Helical" evidence="7">
    <location>
        <begin position="74"/>
        <end position="89"/>
    </location>
</feature>
<dbReference type="HOGENOM" id="CLU_001265_58_2_9"/>
<dbReference type="EMBL" id="CP001034">
    <property type="protein sequence ID" value="ACB84437.1"/>
    <property type="molecule type" value="Genomic_DNA"/>
</dbReference>
<dbReference type="GO" id="GO:0005886">
    <property type="term" value="C:plasma membrane"/>
    <property type="evidence" value="ECO:0007669"/>
    <property type="project" value="UniProtKB-SubCell"/>
</dbReference>
<dbReference type="InterPro" id="IPR020846">
    <property type="entry name" value="MFS_dom"/>
</dbReference>
<dbReference type="InterPro" id="IPR036259">
    <property type="entry name" value="MFS_trans_sf"/>
</dbReference>
<dbReference type="STRING" id="457570.Nther_0852"/>
<dbReference type="Pfam" id="PF07690">
    <property type="entry name" value="MFS_1"/>
    <property type="match status" value="1"/>
</dbReference>
<sequence>MADKKTLITLVIISTAYIAGVANIQGFLALLPMVQEEFLLSKTQVGLYSSFHFLSAIMLAVFSGKIVDRLGTKRGLFLGVFIAGILMILHSFSPYFGIILCLAFFTGLAFSIVTPSANKAVLELAEPTQRSFFMGIVHSGSGVGGIIGATLLPILGGIMGWRPPLVISGSFAVLVAILILLCYKSPNTTSQTNNQVQGSQTNNQSNSLDNNLDNNQNKNQNENQGGAGSLKDNLVFFIQNRYLVLICIMGFAFGVSASTAIGHYTVYLTGDLGFGSTLAGVCLGLVHAGGILGQPTWGLVNEKVFSGNRRKGLILHGILITVLFILYGLVVSPLQPNPVLVMLLSFILGYNTIGVIAVYFTTIGELAPKESVGVITGIALIFPRTGMIFGPPVFGYFADITASYAYSWLVIGSLIFIITAGFWYFSRKTELPVTILSD</sequence>
<comment type="subcellular location">
    <subcellularLocation>
        <location evidence="1">Cell membrane</location>
        <topology evidence="1">Multi-pass membrane protein</topology>
    </subcellularLocation>
</comment>
<feature type="compositionally biased region" description="Polar residues" evidence="6">
    <location>
        <begin position="190"/>
        <end position="201"/>
    </location>
</feature>
<reference evidence="9 10" key="2">
    <citation type="journal article" date="2011" name="J. Bacteriol.">
        <title>Complete genome sequence of the anaerobic, halophilic alkalithermophile Natranaerobius thermophilus JW/NM-WN-LF.</title>
        <authorList>
            <person name="Zhao B."/>
            <person name="Mesbah N.M."/>
            <person name="Dalin E."/>
            <person name="Goodwin L."/>
            <person name="Nolan M."/>
            <person name="Pitluck S."/>
            <person name="Chertkov O."/>
            <person name="Brettin T.S."/>
            <person name="Han J."/>
            <person name="Larimer F.W."/>
            <person name="Land M.L."/>
            <person name="Hauser L."/>
            <person name="Kyrpides N."/>
            <person name="Wiegel J."/>
        </authorList>
    </citation>
    <scope>NUCLEOTIDE SEQUENCE [LARGE SCALE GENOMIC DNA]</scope>
    <source>
        <strain evidence="10">ATCC BAA-1301 / DSM 18059 / JW/NM-WN-LF</strain>
    </source>
</reference>
<organism evidence="9 10">
    <name type="scientific">Natranaerobius thermophilus (strain ATCC BAA-1301 / DSM 18059 / JW/NM-WN-LF)</name>
    <dbReference type="NCBI Taxonomy" id="457570"/>
    <lineage>
        <taxon>Bacteria</taxon>
        <taxon>Bacillati</taxon>
        <taxon>Bacillota</taxon>
        <taxon>Clostridia</taxon>
        <taxon>Natranaerobiales</taxon>
        <taxon>Natranaerobiaceae</taxon>
        <taxon>Natranaerobius</taxon>
    </lineage>
</organism>
<feature type="transmembrane region" description="Helical" evidence="7">
    <location>
        <begin position="135"/>
        <end position="159"/>
    </location>
</feature>
<feature type="transmembrane region" description="Helical" evidence="7">
    <location>
        <begin position="313"/>
        <end position="334"/>
    </location>
</feature>
<dbReference type="InterPro" id="IPR052952">
    <property type="entry name" value="MFS-Transporter"/>
</dbReference>
<keyword evidence="10" id="KW-1185">Reference proteome</keyword>
<feature type="transmembrane region" description="Helical" evidence="7">
    <location>
        <begin position="372"/>
        <end position="398"/>
    </location>
</feature>
<dbReference type="KEGG" id="nth:Nther_0852"/>
<dbReference type="Proteomes" id="UP000001683">
    <property type="component" value="Chromosome"/>
</dbReference>
<feature type="transmembrane region" description="Helical" evidence="7">
    <location>
        <begin position="340"/>
        <end position="360"/>
    </location>
</feature>
<feature type="transmembrane region" description="Helical" evidence="7">
    <location>
        <begin position="95"/>
        <end position="114"/>
    </location>
</feature>
<evidence type="ECO:0000256" key="7">
    <source>
        <dbReference type="SAM" id="Phobius"/>
    </source>
</evidence>
<dbReference type="GO" id="GO:0022857">
    <property type="term" value="F:transmembrane transporter activity"/>
    <property type="evidence" value="ECO:0007669"/>
    <property type="project" value="InterPro"/>
</dbReference>
<dbReference type="InterPro" id="IPR011701">
    <property type="entry name" value="MFS"/>
</dbReference>
<gene>
    <name evidence="9" type="ordered locus">Nther_0852</name>
</gene>
<evidence type="ECO:0000256" key="6">
    <source>
        <dbReference type="SAM" id="MobiDB-lite"/>
    </source>
</evidence>
<evidence type="ECO:0000259" key="8">
    <source>
        <dbReference type="PROSITE" id="PS50850"/>
    </source>
</evidence>
<feature type="domain" description="Major facilitator superfamily (MFS) profile" evidence="8">
    <location>
        <begin position="9"/>
        <end position="430"/>
    </location>
</feature>
<dbReference type="AlphaFoldDB" id="B2A871"/>
<dbReference type="PROSITE" id="PS50850">
    <property type="entry name" value="MFS"/>
    <property type="match status" value="1"/>
</dbReference>
<dbReference type="InParanoid" id="B2A871"/>
<evidence type="ECO:0000313" key="9">
    <source>
        <dbReference type="EMBL" id="ACB84437.1"/>
    </source>
</evidence>
<proteinExistence type="predicted"/>
<reference evidence="9 10" key="1">
    <citation type="submission" date="2008-04" db="EMBL/GenBank/DDBJ databases">
        <title>Complete sequence of chromosome of Natranaerobius thermophilus JW/NM-WN-LF.</title>
        <authorList>
            <consortium name="US DOE Joint Genome Institute"/>
            <person name="Copeland A."/>
            <person name="Lucas S."/>
            <person name="Lapidus A."/>
            <person name="Glavina del Rio T."/>
            <person name="Dalin E."/>
            <person name="Tice H."/>
            <person name="Bruce D."/>
            <person name="Goodwin L."/>
            <person name="Pitluck S."/>
            <person name="Chertkov O."/>
            <person name="Brettin T."/>
            <person name="Detter J.C."/>
            <person name="Han C."/>
            <person name="Kuske C.R."/>
            <person name="Schmutz J."/>
            <person name="Larimer F."/>
            <person name="Land M."/>
            <person name="Hauser L."/>
            <person name="Kyrpides N."/>
            <person name="Lykidis A."/>
            <person name="Mesbah N.M."/>
            <person name="Wiegel J."/>
        </authorList>
    </citation>
    <scope>NUCLEOTIDE SEQUENCE [LARGE SCALE GENOMIC DNA]</scope>
    <source>
        <strain evidence="10">ATCC BAA-1301 / DSM 18059 / JW/NM-WN-LF</strain>
    </source>
</reference>
<dbReference type="FunCoup" id="B2A871">
    <property type="interactions" value="141"/>
</dbReference>
<evidence type="ECO:0000256" key="1">
    <source>
        <dbReference type="ARBA" id="ARBA00004651"/>
    </source>
</evidence>
<feature type="transmembrane region" description="Helical" evidence="7">
    <location>
        <begin position="404"/>
        <end position="425"/>
    </location>
</feature>
<name>B2A871_NATTJ</name>
<keyword evidence="4 7" id="KW-1133">Transmembrane helix</keyword>
<keyword evidence="5 7" id="KW-0472">Membrane</keyword>
<feature type="transmembrane region" description="Helical" evidence="7">
    <location>
        <begin position="165"/>
        <end position="183"/>
    </location>
</feature>
<feature type="region of interest" description="Disordered" evidence="6">
    <location>
        <begin position="190"/>
        <end position="226"/>
    </location>
</feature>
<evidence type="ECO:0000256" key="3">
    <source>
        <dbReference type="ARBA" id="ARBA00022692"/>
    </source>
</evidence>
<accession>B2A871</accession>
<keyword evidence="2" id="KW-0813">Transport</keyword>
<protein>
    <submittedName>
        <fullName evidence="9">Major facilitator superfamily MFS_1</fullName>
    </submittedName>
</protein>
<feature type="transmembrane region" description="Helical" evidence="7">
    <location>
        <begin position="7"/>
        <end position="33"/>
    </location>
</feature>